<feature type="signal peptide" evidence="1">
    <location>
        <begin position="1"/>
        <end position="20"/>
    </location>
</feature>
<dbReference type="AlphaFoldDB" id="A0A8T0C5N7"/>
<protein>
    <recommendedName>
        <fullName evidence="4">Adenosine deaminase</fullName>
    </recommendedName>
</protein>
<dbReference type="EMBL" id="AHCD03000037">
    <property type="protein sequence ID" value="KAF7785361.1"/>
    <property type="molecule type" value="Genomic_DNA"/>
</dbReference>
<reference evidence="2 3" key="1">
    <citation type="journal article" date="2012" name="J. Bacteriol.">
        <title>Genome sequence of the cycloprodigiosin-producing bacterial strain Pseudoalteromonas rubra ATCC 29570(T).</title>
        <authorList>
            <person name="Xie B.B."/>
            <person name="Shu Y.L."/>
            <person name="Qin Q.L."/>
            <person name="Rong J.C."/>
            <person name="Zhang X.Y."/>
            <person name="Chen X.L."/>
            <person name="Zhou B.C."/>
            <person name="Zhang Y.Z."/>
        </authorList>
    </citation>
    <scope>NUCLEOTIDE SEQUENCE [LARGE SCALE GENOMIC DNA]</scope>
    <source>
        <strain evidence="2 3">DSM 6842</strain>
    </source>
</reference>
<feature type="chain" id="PRO_5035815320" description="Adenosine deaminase" evidence="1">
    <location>
        <begin position="21"/>
        <end position="121"/>
    </location>
</feature>
<evidence type="ECO:0000313" key="2">
    <source>
        <dbReference type="EMBL" id="KAF7785361.1"/>
    </source>
</evidence>
<dbReference type="PROSITE" id="PS51257">
    <property type="entry name" value="PROKAR_LIPOPROTEIN"/>
    <property type="match status" value="1"/>
</dbReference>
<accession>A0A8T0C5N7</accession>
<evidence type="ECO:0008006" key="4">
    <source>
        <dbReference type="Google" id="ProtNLM"/>
    </source>
</evidence>
<sequence length="121" mass="12581">MEMKYSIIPAAALVMLSGCASVMTSDMQTIQVTTNTGKVVEVTADGNQSNTPGAVQVLRDGQDKVIRTTAAGCASETPVKKSVTPAFFGNIVIGGLLGSTTDASTGKMWDYADSVEIQCDN</sequence>
<name>A0A8T0C5N7_9GAMM</name>
<proteinExistence type="predicted"/>
<dbReference type="Proteomes" id="UP000016480">
    <property type="component" value="Unassembled WGS sequence"/>
</dbReference>
<organism evidence="2 3">
    <name type="scientific">Pseudoalteromonas rubra</name>
    <dbReference type="NCBI Taxonomy" id="43658"/>
    <lineage>
        <taxon>Bacteria</taxon>
        <taxon>Pseudomonadati</taxon>
        <taxon>Pseudomonadota</taxon>
        <taxon>Gammaproteobacteria</taxon>
        <taxon>Alteromonadales</taxon>
        <taxon>Pseudoalteromonadaceae</taxon>
        <taxon>Pseudoalteromonas</taxon>
    </lineage>
</organism>
<comment type="caution">
    <text evidence="2">The sequence shown here is derived from an EMBL/GenBank/DDBJ whole genome shotgun (WGS) entry which is preliminary data.</text>
</comment>
<evidence type="ECO:0000313" key="3">
    <source>
        <dbReference type="Proteomes" id="UP000016480"/>
    </source>
</evidence>
<evidence type="ECO:0000256" key="1">
    <source>
        <dbReference type="SAM" id="SignalP"/>
    </source>
</evidence>
<keyword evidence="1" id="KW-0732">Signal</keyword>
<gene>
    <name evidence="2" type="ORF">PRUB_a4917</name>
</gene>